<dbReference type="AlphaFoldDB" id="B1HYE5"/>
<evidence type="ECO:0000313" key="1">
    <source>
        <dbReference type="EMBL" id="ACA40106.1"/>
    </source>
</evidence>
<name>B1HYE5_LYSSC</name>
<dbReference type="KEGG" id="lsp:Bsph_2555"/>
<dbReference type="EMBL" id="CP000817">
    <property type="protein sequence ID" value="ACA40106.1"/>
    <property type="molecule type" value="Genomic_DNA"/>
</dbReference>
<sequence length="38" mass="4504">MEGIMNTNRNEGPISYKNKKFSIYSLEEIEKLLEHFLS</sequence>
<organism evidence="1 2">
    <name type="scientific">Lysinibacillus sphaericus (strain C3-41)</name>
    <dbReference type="NCBI Taxonomy" id="444177"/>
    <lineage>
        <taxon>Bacteria</taxon>
        <taxon>Bacillati</taxon>
        <taxon>Bacillota</taxon>
        <taxon>Bacilli</taxon>
        <taxon>Bacillales</taxon>
        <taxon>Bacillaceae</taxon>
        <taxon>Lysinibacillus</taxon>
    </lineage>
</organism>
<dbReference type="EnsemblBacteria" id="ACA40106">
    <property type="protein sequence ID" value="ACA40106"/>
    <property type="gene ID" value="Bsph_2555"/>
</dbReference>
<evidence type="ECO:0000313" key="2">
    <source>
        <dbReference type="Proteomes" id="UP000002164"/>
    </source>
</evidence>
<dbReference type="HOGENOM" id="CLU_3374470_0_0_9"/>
<accession>B1HYE5</accession>
<gene>
    <name evidence="1" type="ordered locus">Bsph_2555</name>
</gene>
<reference evidence="1 2" key="1">
    <citation type="journal article" date="2008" name="J. Bacteriol.">
        <title>Complete genome sequence of the mosquitocidal bacterium Bacillus sphaericus C3-41 and comparison with those of closely related Bacillus species.</title>
        <authorList>
            <person name="Hu X."/>
            <person name="Fan W."/>
            <person name="Han B."/>
            <person name="Liu H."/>
            <person name="Zheng D."/>
            <person name="Li Q."/>
            <person name="Dong W."/>
            <person name="Yan J."/>
            <person name="Gao M."/>
            <person name="Berry C."/>
            <person name="Yuan Z."/>
        </authorList>
    </citation>
    <scope>NUCLEOTIDE SEQUENCE [LARGE SCALE GENOMIC DNA]</scope>
    <source>
        <strain evidence="1 2">C3-41</strain>
    </source>
</reference>
<dbReference type="Proteomes" id="UP000002164">
    <property type="component" value="Chromosome"/>
</dbReference>
<protein>
    <submittedName>
        <fullName evidence="1">Uncharacterized protein</fullName>
    </submittedName>
</protein>
<proteinExistence type="predicted"/>